<feature type="transmembrane region" description="Helical" evidence="1">
    <location>
        <begin position="156"/>
        <end position="175"/>
    </location>
</feature>
<keyword evidence="3" id="KW-1185">Reference proteome</keyword>
<evidence type="ECO:0000256" key="1">
    <source>
        <dbReference type="SAM" id="Phobius"/>
    </source>
</evidence>
<evidence type="ECO:0000313" key="3">
    <source>
        <dbReference type="Proteomes" id="UP000656042"/>
    </source>
</evidence>
<dbReference type="AlphaFoldDB" id="A0A8J3C128"/>
<feature type="transmembrane region" description="Helical" evidence="1">
    <location>
        <begin position="49"/>
        <end position="68"/>
    </location>
</feature>
<feature type="transmembrane region" description="Helical" evidence="1">
    <location>
        <begin position="20"/>
        <end position="43"/>
    </location>
</feature>
<keyword evidence="1" id="KW-0812">Transmembrane</keyword>
<name>A0A8J3C128_9ACTN</name>
<feature type="transmembrane region" description="Helical" evidence="1">
    <location>
        <begin position="80"/>
        <end position="100"/>
    </location>
</feature>
<protein>
    <submittedName>
        <fullName evidence="2">Uncharacterized protein</fullName>
    </submittedName>
</protein>
<keyword evidence="1" id="KW-1133">Transmembrane helix</keyword>
<comment type="caution">
    <text evidence="2">The sequence shown here is derived from an EMBL/GenBank/DDBJ whole genome shotgun (WGS) entry which is preliminary data.</text>
</comment>
<sequence>MERGPQRPGDQTTIQRILLVHAIGGTLIGAGCGSFFTVLGLVIGAMVGFNLGIVAGLVAVALMTYATHRRPGLPARTARLVFLVPAVLAMAFPLTLWTMMLRDILHGHAVFAAERVMMVVLLLPGPLGVTLISMAAGWCLEATVPAVRRPRALRHALYGALPALLLVVVGGPLGLSLTTR</sequence>
<accession>A0A8J3C128</accession>
<organism evidence="2 3">
    <name type="scientific">Mangrovihabitans endophyticus</name>
    <dbReference type="NCBI Taxonomy" id="1751298"/>
    <lineage>
        <taxon>Bacteria</taxon>
        <taxon>Bacillati</taxon>
        <taxon>Actinomycetota</taxon>
        <taxon>Actinomycetes</taxon>
        <taxon>Micromonosporales</taxon>
        <taxon>Micromonosporaceae</taxon>
        <taxon>Mangrovihabitans</taxon>
    </lineage>
</organism>
<keyword evidence="1" id="KW-0472">Membrane</keyword>
<dbReference type="Proteomes" id="UP000656042">
    <property type="component" value="Unassembled WGS sequence"/>
</dbReference>
<dbReference type="PROSITE" id="PS51257">
    <property type="entry name" value="PROKAR_LIPOPROTEIN"/>
    <property type="match status" value="1"/>
</dbReference>
<reference evidence="2" key="2">
    <citation type="submission" date="2020-09" db="EMBL/GenBank/DDBJ databases">
        <authorList>
            <person name="Sun Q."/>
            <person name="Zhou Y."/>
        </authorList>
    </citation>
    <scope>NUCLEOTIDE SEQUENCE</scope>
    <source>
        <strain evidence="2">CGMCC 4.7299</strain>
    </source>
</reference>
<proteinExistence type="predicted"/>
<gene>
    <name evidence="2" type="ORF">GCM10012284_37920</name>
</gene>
<feature type="transmembrane region" description="Helical" evidence="1">
    <location>
        <begin position="120"/>
        <end position="144"/>
    </location>
</feature>
<dbReference type="EMBL" id="BMMX01000017">
    <property type="protein sequence ID" value="GGK99931.1"/>
    <property type="molecule type" value="Genomic_DNA"/>
</dbReference>
<reference evidence="2" key="1">
    <citation type="journal article" date="2014" name="Int. J. Syst. Evol. Microbiol.">
        <title>Complete genome sequence of Corynebacterium casei LMG S-19264T (=DSM 44701T), isolated from a smear-ripened cheese.</title>
        <authorList>
            <consortium name="US DOE Joint Genome Institute (JGI-PGF)"/>
            <person name="Walter F."/>
            <person name="Albersmeier A."/>
            <person name="Kalinowski J."/>
            <person name="Ruckert C."/>
        </authorList>
    </citation>
    <scope>NUCLEOTIDE SEQUENCE</scope>
    <source>
        <strain evidence="2">CGMCC 4.7299</strain>
    </source>
</reference>
<evidence type="ECO:0000313" key="2">
    <source>
        <dbReference type="EMBL" id="GGK99931.1"/>
    </source>
</evidence>